<dbReference type="EMBL" id="JAXIOK010000005">
    <property type="protein sequence ID" value="KAK4771333.1"/>
    <property type="molecule type" value="Genomic_DNA"/>
</dbReference>
<dbReference type="SUPFAM" id="SSF57889">
    <property type="entry name" value="Cysteine-rich domain"/>
    <property type="match status" value="2"/>
</dbReference>
<protein>
    <recommendedName>
        <fullName evidence="2">DC1 domain-containing protein</fullName>
    </recommendedName>
</protein>
<name>A0AAN7QNP8_9MYRT</name>
<proteinExistence type="predicted"/>
<gene>
    <name evidence="3" type="ORF">SAY87_031865</name>
</gene>
<keyword evidence="1" id="KW-0677">Repeat</keyword>
<accession>A0AAN7QNP8</accession>
<keyword evidence="4" id="KW-1185">Reference proteome</keyword>
<dbReference type="Pfam" id="PF03107">
    <property type="entry name" value="C1_2"/>
    <property type="match status" value="1"/>
</dbReference>
<evidence type="ECO:0000259" key="2">
    <source>
        <dbReference type="Pfam" id="PF03107"/>
    </source>
</evidence>
<evidence type="ECO:0000313" key="4">
    <source>
        <dbReference type="Proteomes" id="UP001345219"/>
    </source>
</evidence>
<evidence type="ECO:0000256" key="1">
    <source>
        <dbReference type="ARBA" id="ARBA00022737"/>
    </source>
</evidence>
<dbReference type="PANTHER" id="PTHR47841:SF7">
    <property type="entry name" value="CYSTEINE_HISTIDINE-RICH C1 DOMAIN PROTEIN"/>
    <property type="match status" value="1"/>
</dbReference>
<evidence type="ECO:0000313" key="3">
    <source>
        <dbReference type="EMBL" id="KAK4771333.1"/>
    </source>
</evidence>
<dbReference type="InterPro" id="IPR046349">
    <property type="entry name" value="C1-like_sf"/>
</dbReference>
<feature type="domain" description="DC1" evidence="2">
    <location>
        <begin position="10"/>
        <end position="56"/>
    </location>
</feature>
<sequence>MNMVTRRTSLHHHLLVELRSHTDPKDQFLCDGCKMHGTGERFQCEMCNFNLHVHCATCPASLSSFLHEGPGHKLILVQGQWQDRVDRSCNVCNGGIEGPLFYRCDCVLCEFYVHPGCTRLPREVKHARDEHPLTFQLMSSGQCLVCHRTCSGWRYRCSLCEIDIHFPCLLDWCPIPMRSSSRSAPYHPPAYHIPMSSSPYPHYPTFYPWPAPSPYHIPMSSSPYPHYPTFYPWSAPSPYPHTSSHFSAAHADGANITGMPSTMVYAVIGSIVQAAASVIFEGIFG</sequence>
<organism evidence="3 4">
    <name type="scientific">Trapa incisa</name>
    <dbReference type="NCBI Taxonomy" id="236973"/>
    <lineage>
        <taxon>Eukaryota</taxon>
        <taxon>Viridiplantae</taxon>
        <taxon>Streptophyta</taxon>
        <taxon>Embryophyta</taxon>
        <taxon>Tracheophyta</taxon>
        <taxon>Spermatophyta</taxon>
        <taxon>Magnoliopsida</taxon>
        <taxon>eudicotyledons</taxon>
        <taxon>Gunneridae</taxon>
        <taxon>Pentapetalae</taxon>
        <taxon>rosids</taxon>
        <taxon>malvids</taxon>
        <taxon>Myrtales</taxon>
        <taxon>Lythraceae</taxon>
        <taxon>Trapa</taxon>
    </lineage>
</organism>
<reference evidence="3 4" key="1">
    <citation type="journal article" date="2023" name="Hortic Res">
        <title>Pangenome of water caltrop reveals structural variations and asymmetric subgenome divergence after allopolyploidization.</title>
        <authorList>
            <person name="Zhang X."/>
            <person name="Chen Y."/>
            <person name="Wang L."/>
            <person name="Yuan Y."/>
            <person name="Fang M."/>
            <person name="Shi L."/>
            <person name="Lu R."/>
            <person name="Comes H.P."/>
            <person name="Ma Y."/>
            <person name="Chen Y."/>
            <person name="Huang G."/>
            <person name="Zhou Y."/>
            <person name="Zheng Z."/>
            <person name="Qiu Y."/>
        </authorList>
    </citation>
    <scope>NUCLEOTIDE SEQUENCE [LARGE SCALE GENOMIC DNA]</scope>
    <source>
        <tissue evidence="3">Roots</tissue>
    </source>
</reference>
<dbReference type="InterPro" id="IPR004146">
    <property type="entry name" value="DC1"/>
</dbReference>
<dbReference type="AlphaFoldDB" id="A0AAN7QNP8"/>
<comment type="caution">
    <text evidence="3">The sequence shown here is derived from an EMBL/GenBank/DDBJ whole genome shotgun (WGS) entry which is preliminary data.</text>
</comment>
<dbReference type="Proteomes" id="UP001345219">
    <property type="component" value="Chromosome 24"/>
</dbReference>
<dbReference type="PANTHER" id="PTHR47841">
    <property type="entry name" value="DIACYLGLYCEROL KINASE THETA-LIKE-RELATED"/>
    <property type="match status" value="1"/>
</dbReference>